<dbReference type="InParanoid" id="A0A165R5X9"/>
<keyword evidence="2" id="KW-1185">Reference proteome</keyword>
<proteinExistence type="predicted"/>
<dbReference type="EMBL" id="KV425586">
    <property type="protein sequence ID" value="KZT23351.1"/>
    <property type="molecule type" value="Genomic_DNA"/>
</dbReference>
<organism evidence="1 2">
    <name type="scientific">Neolentinus lepideus HHB14362 ss-1</name>
    <dbReference type="NCBI Taxonomy" id="1314782"/>
    <lineage>
        <taxon>Eukaryota</taxon>
        <taxon>Fungi</taxon>
        <taxon>Dikarya</taxon>
        <taxon>Basidiomycota</taxon>
        <taxon>Agaricomycotina</taxon>
        <taxon>Agaricomycetes</taxon>
        <taxon>Gloeophyllales</taxon>
        <taxon>Gloeophyllaceae</taxon>
        <taxon>Neolentinus</taxon>
    </lineage>
</organism>
<dbReference type="AlphaFoldDB" id="A0A165R5X9"/>
<protein>
    <submittedName>
        <fullName evidence="1">Uncharacterized protein</fullName>
    </submittedName>
</protein>
<evidence type="ECO:0000313" key="2">
    <source>
        <dbReference type="Proteomes" id="UP000076761"/>
    </source>
</evidence>
<dbReference type="Proteomes" id="UP000076761">
    <property type="component" value="Unassembled WGS sequence"/>
</dbReference>
<name>A0A165R5X9_9AGAM</name>
<sequence length="132" mass="14859">MHIMVEMSEVLEHSSCHRAFSHVVRHPCRTRGPCLLQAEEENDLPTPPGQPSLPVIDNVHHIPQHAAWMEFNKMGEKYGEAPGEGRMLVILLTICCTSTHLDDGSLSLTLRRLHMTCLTRGVRSTRTDRISP</sequence>
<gene>
    <name evidence="1" type="ORF">NEOLEDRAFT_558297</name>
</gene>
<evidence type="ECO:0000313" key="1">
    <source>
        <dbReference type="EMBL" id="KZT23351.1"/>
    </source>
</evidence>
<accession>A0A165R5X9</accession>
<reference evidence="1 2" key="1">
    <citation type="journal article" date="2016" name="Mol. Biol. Evol.">
        <title>Comparative Genomics of Early-Diverging Mushroom-Forming Fungi Provides Insights into the Origins of Lignocellulose Decay Capabilities.</title>
        <authorList>
            <person name="Nagy L.G."/>
            <person name="Riley R."/>
            <person name="Tritt A."/>
            <person name="Adam C."/>
            <person name="Daum C."/>
            <person name="Floudas D."/>
            <person name="Sun H."/>
            <person name="Yadav J.S."/>
            <person name="Pangilinan J."/>
            <person name="Larsson K.H."/>
            <person name="Matsuura K."/>
            <person name="Barry K."/>
            <person name="Labutti K."/>
            <person name="Kuo R."/>
            <person name="Ohm R.A."/>
            <person name="Bhattacharya S.S."/>
            <person name="Shirouzu T."/>
            <person name="Yoshinaga Y."/>
            <person name="Martin F.M."/>
            <person name="Grigoriev I.V."/>
            <person name="Hibbett D.S."/>
        </authorList>
    </citation>
    <scope>NUCLEOTIDE SEQUENCE [LARGE SCALE GENOMIC DNA]</scope>
    <source>
        <strain evidence="1 2">HHB14362 ss-1</strain>
    </source>
</reference>